<accession>A0A7G8PSR7</accession>
<comment type="similarity">
    <text evidence="3">Belongs to the peptidase M28 family.</text>
</comment>
<evidence type="ECO:0000259" key="10">
    <source>
        <dbReference type="Pfam" id="PF04389"/>
    </source>
</evidence>
<feature type="transmembrane region" description="Helical" evidence="9">
    <location>
        <begin position="507"/>
        <end position="529"/>
    </location>
</feature>
<keyword evidence="7" id="KW-0325">Glycoprotein</keyword>
<evidence type="ECO:0000313" key="12">
    <source>
        <dbReference type="Proteomes" id="UP000515514"/>
    </source>
</evidence>
<evidence type="ECO:0000256" key="3">
    <source>
        <dbReference type="ARBA" id="ARBA00010918"/>
    </source>
</evidence>
<name>A0A7G8PSR7_9FLAO</name>
<feature type="transmembrane region" description="Helical" evidence="9">
    <location>
        <begin position="329"/>
        <end position="350"/>
    </location>
</feature>
<dbReference type="GO" id="GO:0006508">
    <property type="term" value="P:proteolysis"/>
    <property type="evidence" value="ECO:0007669"/>
    <property type="project" value="InterPro"/>
</dbReference>
<comment type="function">
    <text evidence="1">May be involved in vacuolar sorting and osmoregulation.</text>
</comment>
<feature type="transmembrane region" description="Helical" evidence="9">
    <location>
        <begin position="430"/>
        <end position="449"/>
    </location>
</feature>
<keyword evidence="6 9" id="KW-1133">Transmembrane helix</keyword>
<dbReference type="AlphaFoldDB" id="A0A7G8PSR7"/>
<dbReference type="Pfam" id="PF04389">
    <property type="entry name" value="Peptidase_M28"/>
    <property type="match status" value="1"/>
</dbReference>
<dbReference type="EMBL" id="CP052909">
    <property type="protein sequence ID" value="QNJ97383.1"/>
    <property type="molecule type" value="Genomic_DNA"/>
</dbReference>
<dbReference type="InterPro" id="IPR007484">
    <property type="entry name" value="Peptidase_M28"/>
</dbReference>
<organism evidence="11 12">
    <name type="scientific">Constantimarinum furrinae</name>
    <dbReference type="NCBI Taxonomy" id="2562285"/>
    <lineage>
        <taxon>Bacteria</taxon>
        <taxon>Pseudomonadati</taxon>
        <taxon>Bacteroidota</taxon>
        <taxon>Flavobacteriia</taxon>
        <taxon>Flavobacteriales</taxon>
        <taxon>Flavobacteriaceae</taxon>
        <taxon>Altibacter/Constantimarinum group</taxon>
        <taxon>Constantimarinum</taxon>
    </lineage>
</organism>
<dbReference type="Proteomes" id="UP000515514">
    <property type="component" value="Chromosome"/>
</dbReference>
<evidence type="ECO:0000256" key="4">
    <source>
        <dbReference type="ARBA" id="ARBA00017435"/>
    </source>
</evidence>
<gene>
    <name evidence="11" type="ORF">ALE3EI_0808</name>
</gene>
<evidence type="ECO:0000256" key="7">
    <source>
        <dbReference type="ARBA" id="ARBA00023180"/>
    </source>
</evidence>
<dbReference type="PANTHER" id="PTHR12147">
    <property type="entry name" value="METALLOPEPTIDASE M28 FAMILY MEMBER"/>
    <property type="match status" value="1"/>
</dbReference>
<evidence type="ECO:0000256" key="2">
    <source>
        <dbReference type="ARBA" id="ARBA00004128"/>
    </source>
</evidence>
<reference evidence="11 12" key="1">
    <citation type="submission" date="2020-04" db="EMBL/GenBank/DDBJ databases">
        <title>Genome sequence of Altibacter aquimarinus strain ALE3EI.</title>
        <authorList>
            <person name="Oh H.-M."/>
            <person name="Jang D."/>
        </authorList>
    </citation>
    <scope>NUCLEOTIDE SEQUENCE [LARGE SCALE GENOMIC DNA]</scope>
    <source>
        <strain evidence="11 12">ALE3EI</strain>
    </source>
</reference>
<dbReference type="GO" id="GO:0005774">
    <property type="term" value="C:vacuolar membrane"/>
    <property type="evidence" value="ECO:0007669"/>
    <property type="project" value="UniProtKB-SubCell"/>
</dbReference>
<keyword evidence="9" id="KW-0812">Transmembrane</keyword>
<evidence type="ECO:0000256" key="6">
    <source>
        <dbReference type="ARBA" id="ARBA00022989"/>
    </source>
</evidence>
<feature type="transmembrane region" description="Helical" evidence="9">
    <location>
        <begin position="536"/>
        <end position="554"/>
    </location>
</feature>
<evidence type="ECO:0000256" key="5">
    <source>
        <dbReference type="ARBA" id="ARBA00022554"/>
    </source>
</evidence>
<dbReference type="KEGG" id="alti:ALE3EI_0808"/>
<keyword evidence="5" id="KW-0926">Vacuole</keyword>
<keyword evidence="12" id="KW-1185">Reference proteome</keyword>
<proteinExistence type="inferred from homology"/>
<dbReference type="SUPFAM" id="SSF53187">
    <property type="entry name" value="Zn-dependent exopeptidases"/>
    <property type="match status" value="1"/>
</dbReference>
<evidence type="ECO:0000256" key="8">
    <source>
        <dbReference type="ARBA" id="ARBA00031512"/>
    </source>
</evidence>
<comment type="subcellular location">
    <subcellularLocation>
        <location evidence="2">Vacuole membrane</location>
        <topology evidence="2">Multi-pass membrane protein</topology>
    </subcellularLocation>
</comment>
<feature type="transmembrane region" description="Helical" evidence="9">
    <location>
        <begin position="400"/>
        <end position="418"/>
    </location>
</feature>
<evidence type="ECO:0000313" key="11">
    <source>
        <dbReference type="EMBL" id="QNJ97383.1"/>
    </source>
</evidence>
<protein>
    <recommendedName>
        <fullName evidence="4">Vacuolar membrane protease</fullName>
    </recommendedName>
    <alternativeName>
        <fullName evidence="8">FXNA-related family protease 1</fullName>
    </alternativeName>
</protein>
<evidence type="ECO:0000256" key="1">
    <source>
        <dbReference type="ARBA" id="ARBA00003273"/>
    </source>
</evidence>
<dbReference type="Gene3D" id="3.40.630.10">
    <property type="entry name" value="Zn peptidases"/>
    <property type="match status" value="1"/>
</dbReference>
<dbReference type="RefSeq" id="WP_186991099.1">
    <property type="nucleotide sequence ID" value="NZ_CP052909.1"/>
</dbReference>
<feature type="transmembrane region" description="Helical" evidence="9">
    <location>
        <begin position="455"/>
        <end position="473"/>
    </location>
</feature>
<feature type="transmembrane region" description="Helical" evidence="9">
    <location>
        <begin position="480"/>
        <end position="501"/>
    </location>
</feature>
<evidence type="ECO:0000256" key="9">
    <source>
        <dbReference type="SAM" id="Phobius"/>
    </source>
</evidence>
<feature type="transmembrane region" description="Helical" evidence="9">
    <location>
        <begin position="362"/>
        <end position="388"/>
    </location>
</feature>
<keyword evidence="9" id="KW-0472">Membrane</keyword>
<dbReference type="InterPro" id="IPR045175">
    <property type="entry name" value="M28_fam"/>
</dbReference>
<sequence length="787" mass="89006">MRNSTAILSLLLIIGLCFYSFYSLMPSEAVPDSASAESFSAERALIPLKEITKKPHYLGSEEHEKVRNFLITQLQDLGLEVEVQSNWVLDQQYRSIVKPRNVVARLQGSESGNALMVLSHYDSAKVPSFGASDAGSGVVTILEGLRAYLASGKTPKNDIVVVFTDSEELGLDGADLFVNEHPWAKDVRLALNFEARGSGGPSNMILETNQGNANLIQAFIEADPEYPLASSLMYSIYKMLPNDTDSTVLREDGDIDGYFFAFIDDHFDYHTANDNFENLDRNTLQHQGSYLLPLLHYFAEANLSNLKSNEDLVYVNFPVVKMISYPFSWILWMLLLAIVLFIAIVIWGIFKGRLQGRTIGRGFLAFLIPLVVCGLTGFFGWKLLLWLYPHYGEIQHGFTYNGHLYIAFFVFLSLAISFRTYKKFKSSTSVASFMVAPLFFWILINVVVFLYLKGAAYFIIPVFFALLSMVVMIRQEKPSLLLLTLFTIPAILLFAPLIQFFPVGLGLKMLVLTCVFTVLTFGLVLPVFGYYRWKNFLSAGSLLLAILFFLLSHFKSDFSEDRQKPNSLVYYEDMDLGKAYWLTYDLLLDDWTRGYLGEDPEVASTYITNVAGSKYNTGYSFAKEAPSKEIHSFDVLLYTDTLIDSKRTVSFSLVPKRKLNQLILYTDTLTVFTSFKVNGIALEKDSLGQAGGKRGSRYLLGYSLSDSDSLKIDYTTAQQSPVTFTTMEYSYDLLDHPQFTINKRAKWMMPKPFVNTDAIVVKRSFTVDEFNLIDRDRLITETPETNE</sequence>
<dbReference type="PANTHER" id="PTHR12147:SF58">
    <property type="entry name" value="VACUOLAR MEMBRANE PROTEASE"/>
    <property type="match status" value="1"/>
</dbReference>
<feature type="domain" description="Peptidase M28" evidence="10">
    <location>
        <begin position="101"/>
        <end position="292"/>
    </location>
</feature>
<dbReference type="GO" id="GO:0008235">
    <property type="term" value="F:metalloexopeptidase activity"/>
    <property type="evidence" value="ECO:0007669"/>
    <property type="project" value="InterPro"/>
</dbReference>